<feature type="region of interest" description="Disordered" evidence="1">
    <location>
        <begin position="106"/>
        <end position="174"/>
    </location>
</feature>
<feature type="compositionally biased region" description="Basic and acidic residues" evidence="1">
    <location>
        <begin position="115"/>
        <end position="135"/>
    </location>
</feature>
<evidence type="ECO:0000256" key="1">
    <source>
        <dbReference type="SAM" id="MobiDB-lite"/>
    </source>
</evidence>
<evidence type="ECO:0000313" key="3">
    <source>
        <dbReference type="Proteomes" id="UP000075714"/>
    </source>
</evidence>
<name>A0A150G8P3_GONPE</name>
<dbReference type="AlphaFoldDB" id="A0A150G8P3"/>
<feature type="region of interest" description="Disordered" evidence="1">
    <location>
        <begin position="1"/>
        <end position="86"/>
    </location>
</feature>
<dbReference type="Proteomes" id="UP000075714">
    <property type="component" value="Unassembled WGS sequence"/>
</dbReference>
<feature type="compositionally biased region" description="Polar residues" evidence="1">
    <location>
        <begin position="9"/>
        <end position="20"/>
    </location>
</feature>
<protein>
    <submittedName>
        <fullName evidence="2">Uncharacterized protein</fullName>
    </submittedName>
</protein>
<accession>A0A150G8P3</accession>
<sequence length="174" mass="17966">MSHPPTPSPAVSSLGTSSGPSAPETPLPRPDAGVPGVGSGPVSADGAPVGAAGPSGKPTATGGDPLPPPQQGPAAGSRAGHPHMLPWELQAALERLQLEVKANEEAKRQHLAAAQEKEEAKRKDLAAAQEKEEAKRKHLAAAQQAEEDTQKLKEEIASLMTQARQEEPEPDTEA</sequence>
<evidence type="ECO:0000313" key="2">
    <source>
        <dbReference type="EMBL" id="KXZ46204.1"/>
    </source>
</evidence>
<feature type="compositionally biased region" description="Low complexity" evidence="1">
    <location>
        <begin position="30"/>
        <end position="47"/>
    </location>
</feature>
<dbReference type="EMBL" id="LSYV01000047">
    <property type="protein sequence ID" value="KXZ46204.1"/>
    <property type="molecule type" value="Genomic_DNA"/>
</dbReference>
<keyword evidence="3" id="KW-1185">Reference proteome</keyword>
<proteinExistence type="predicted"/>
<gene>
    <name evidence="2" type="ORF">GPECTOR_46g273</name>
</gene>
<organism evidence="2 3">
    <name type="scientific">Gonium pectorale</name>
    <name type="common">Green alga</name>
    <dbReference type="NCBI Taxonomy" id="33097"/>
    <lineage>
        <taxon>Eukaryota</taxon>
        <taxon>Viridiplantae</taxon>
        <taxon>Chlorophyta</taxon>
        <taxon>core chlorophytes</taxon>
        <taxon>Chlorophyceae</taxon>
        <taxon>CS clade</taxon>
        <taxon>Chlamydomonadales</taxon>
        <taxon>Volvocaceae</taxon>
        <taxon>Gonium</taxon>
    </lineage>
</organism>
<reference evidence="3" key="1">
    <citation type="journal article" date="2016" name="Nat. Commun.">
        <title>The Gonium pectorale genome demonstrates co-option of cell cycle regulation during the evolution of multicellularity.</title>
        <authorList>
            <person name="Hanschen E.R."/>
            <person name="Marriage T.N."/>
            <person name="Ferris P.J."/>
            <person name="Hamaji T."/>
            <person name="Toyoda A."/>
            <person name="Fujiyama A."/>
            <person name="Neme R."/>
            <person name="Noguchi H."/>
            <person name="Minakuchi Y."/>
            <person name="Suzuki M."/>
            <person name="Kawai-Toyooka H."/>
            <person name="Smith D.R."/>
            <person name="Sparks H."/>
            <person name="Anderson J."/>
            <person name="Bakaric R."/>
            <person name="Luria V."/>
            <person name="Karger A."/>
            <person name="Kirschner M.W."/>
            <person name="Durand P.M."/>
            <person name="Michod R.E."/>
            <person name="Nozaki H."/>
            <person name="Olson B.J."/>
        </authorList>
    </citation>
    <scope>NUCLEOTIDE SEQUENCE [LARGE SCALE GENOMIC DNA]</scope>
    <source>
        <strain evidence="3">NIES-2863</strain>
    </source>
</reference>
<comment type="caution">
    <text evidence="2">The sequence shown here is derived from an EMBL/GenBank/DDBJ whole genome shotgun (WGS) entry which is preliminary data.</text>
</comment>